<dbReference type="Proteomes" id="UP000597459">
    <property type="component" value="Unassembled WGS sequence"/>
</dbReference>
<keyword evidence="2" id="KW-1185">Reference proteome</keyword>
<dbReference type="SUPFAM" id="SSF53850">
    <property type="entry name" value="Periplasmic binding protein-like II"/>
    <property type="match status" value="1"/>
</dbReference>
<evidence type="ECO:0000313" key="2">
    <source>
        <dbReference type="Proteomes" id="UP000597459"/>
    </source>
</evidence>
<dbReference type="AlphaFoldDB" id="A0A967EGR3"/>
<evidence type="ECO:0000313" key="1">
    <source>
        <dbReference type="EMBL" id="NHO52762.1"/>
    </source>
</evidence>
<protein>
    <submittedName>
        <fullName evidence="1">Extracellular solute-binding protein</fullName>
    </submittedName>
</protein>
<dbReference type="InterPro" id="IPR006059">
    <property type="entry name" value="SBP"/>
</dbReference>
<organism evidence="1 2">
    <name type="scientific">Acetobacter estunensis</name>
    <dbReference type="NCBI Taxonomy" id="104097"/>
    <lineage>
        <taxon>Bacteria</taxon>
        <taxon>Pseudomonadati</taxon>
        <taxon>Pseudomonadota</taxon>
        <taxon>Alphaproteobacteria</taxon>
        <taxon>Acetobacterales</taxon>
        <taxon>Acetobacteraceae</taxon>
        <taxon>Acetobacter</taxon>
    </lineage>
</organism>
<dbReference type="Gene3D" id="3.40.190.10">
    <property type="entry name" value="Periplasmic binding protein-like II"/>
    <property type="match status" value="2"/>
</dbReference>
<dbReference type="Pfam" id="PF13416">
    <property type="entry name" value="SBP_bac_8"/>
    <property type="match status" value="1"/>
</dbReference>
<comment type="caution">
    <text evidence="1">The sequence shown here is derived from an EMBL/GenBank/DDBJ whole genome shotgun (WGS) entry which is preliminary data.</text>
</comment>
<reference evidence="1" key="1">
    <citation type="submission" date="2019-11" db="EMBL/GenBank/DDBJ databases">
        <title>Description of new Acetobacter species.</title>
        <authorList>
            <person name="Cleenwerck I."/>
            <person name="Sombolestani A.S."/>
        </authorList>
    </citation>
    <scope>NUCLEOTIDE SEQUENCE</scope>
    <source>
        <strain evidence="1">LMG 1626</strain>
    </source>
</reference>
<dbReference type="EMBL" id="WOTH01000003">
    <property type="protein sequence ID" value="NHO52762.1"/>
    <property type="molecule type" value="Genomic_DNA"/>
</dbReference>
<sequence>MRRSHAVVVASQPGALDGVLADVLWHPFYRLTHETIRMTTWNDQQDLSAERRADTPLQTWSLALVEEDTARIGCRDGVFRRMDEGHLDAKDDHACGLQAFDLDHVLVWDTKRLSIQPSWTDFWDVARHPGKRGLRADPRGTLEVALLSDGVPPNAIYSQLSTPQGLDRAFRRLSQLRPYIVWWNTPAEAMRILTTGAALMGMAPTTEVLAANTLVGERFGILWAPRLRIRYNWVEPAHPARNVVDAASLRTWIMAPEQTQALSKGLAESQAPTTETRPALALDIAFWTNHLDEISPRFAQWLARR</sequence>
<name>A0A967EGR3_9PROT</name>
<gene>
    <name evidence="1" type="ORF">GOB87_02140</name>
</gene>
<accession>A0A967EGR3</accession>
<proteinExistence type="predicted"/>